<name>A0AAD3XJW7_NEPGR</name>
<comment type="cofactor">
    <cofactor evidence="2">
        <name>a divalent metal cation</name>
        <dbReference type="ChEBI" id="CHEBI:60240"/>
    </cofactor>
</comment>
<evidence type="ECO:0000313" key="18">
    <source>
        <dbReference type="EMBL" id="GMH07051.1"/>
    </source>
</evidence>
<evidence type="ECO:0000256" key="2">
    <source>
        <dbReference type="ARBA" id="ARBA00001968"/>
    </source>
</evidence>
<dbReference type="GO" id="GO:0030014">
    <property type="term" value="C:CCR4-NOT complex"/>
    <property type="evidence" value="ECO:0007669"/>
    <property type="project" value="InterPro"/>
</dbReference>
<reference evidence="18" key="1">
    <citation type="submission" date="2023-05" db="EMBL/GenBank/DDBJ databases">
        <title>Nepenthes gracilis genome sequencing.</title>
        <authorList>
            <person name="Fukushima K."/>
        </authorList>
    </citation>
    <scope>NUCLEOTIDE SEQUENCE</scope>
    <source>
        <strain evidence="18">SING2019-196</strain>
    </source>
</reference>
<keyword evidence="8" id="KW-0963">Cytoplasm</keyword>
<evidence type="ECO:0000256" key="17">
    <source>
        <dbReference type="ARBA" id="ARBA00025148"/>
    </source>
</evidence>
<comment type="subunit">
    <text evidence="6">Component of the CCR4-NOT complex, at least composed of CRR4 and CAF1 proteins.</text>
</comment>
<dbReference type="GO" id="GO:0005634">
    <property type="term" value="C:nucleus"/>
    <property type="evidence" value="ECO:0007669"/>
    <property type="project" value="UniProtKB-SubCell"/>
</dbReference>
<evidence type="ECO:0000256" key="10">
    <source>
        <dbReference type="ARBA" id="ARBA00022723"/>
    </source>
</evidence>
<comment type="function">
    <text evidence="17">Ubiquitous transcription factor required for a diverse set of processes. It is a component of the CCR4 complex involved in the control of gene expression.</text>
</comment>
<keyword evidence="13" id="KW-0694">RNA-binding</keyword>
<proteinExistence type="inferred from homology"/>
<evidence type="ECO:0000256" key="16">
    <source>
        <dbReference type="ARBA" id="ARBA00023242"/>
    </source>
</evidence>
<dbReference type="InterPro" id="IPR012337">
    <property type="entry name" value="RNaseH-like_sf"/>
</dbReference>
<evidence type="ECO:0000256" key="15">
    <source>
        <dbReference type="ARBA" id="ARBA00023163"/>
    </source>
</evidence>
<dbReference type="SUPFAM" id="SSF53098">
    <property type="entry name" value="Ribonuclease H-like"/>
    <property type="match status" value="1"/>
</dbReference>
<keyword evidence="11" id="KW-0378">Hydrolase</keyword>
<comment type="similarity">
    <text evidence="5">Belongs to the CAF1 family.</text>
</comment>
<evidence type="ECO:0000256" key="13">
    <source>
        <dbReference type="ARBA" id="ARBA00022884"/>
    </source>
</evidence>
<keyword evidence="15" id="KW-0804">Transcription</keyword>
<dbReference type="Proteomes" id="UP001279734">
    <property type="component" value="Unassembled WGS sequence"/>
</dbReference>
<comment type="catalytic activity">
    <reaction evidence="1">
        <text>Exonucleolytic cleavage of poly(A) to 5'-AMP.</text>
        <dbReference type="EC" id="3.1.13.4"/>
    </reaction>
</comment>
<dbReference type="InterPro" id="IPR039637">
    <property type="entry name" value="CNOT7/CNOT8/Pop2"/>
</dbReference>
<dbReference type="GO" id="GO:0004535">
    <property type="term" value="F:poly(A)-specific ribonuclease activity"/>
    <property type="evidence" value="ECO:0007669"/>
    <property type="project" value="UniProtKB-EC"/>
</dbReference>
<evidence type="ECO:0000256" key="5">
    <source>
        <dbReference type="ARBA" id="ARBA00008372"/>
    </source>
</evidence>
<dbReference type="GO" id="GO:0003723">
    <property type="term" value="F:RNA binding"/>
    <property type="evidence" value="ECO:0007669"/>
    <property type="project" value="UniProtKB-KW"/>
</dbReference>
<evidence type="ECO:0000256" key="3">
    <source>
        <dbReference type="ARBA" id="ARBA00004123"/>
    </source>
</evidence>
<keyword evidence="10" id="KW-0479">Metal-binding</keyword>
<evidence type="ECO:0000256" key="1">
    <source>
        <dbReference type="ARBA" id="ARBA00001663"/>
    </source>
</evidence>
<evidence type="ECO:0000256" key="8">
    <source>
        <dbReference type="ARBA" id="ARBA00022490"/>
    </source>
</evidence>
<comment type="subcellular location">
    <subcellularLocation>
        <location evidence="4">Cytoplasm</location>
    </subcellularLocation>
    <subcellularLocation>
        <location evidence="3">Nucleus</location>
    </subcellularLocation>
</comment>
<dbReference type="AlphaFoldDB" id="A0AAD3XJW7"/>
<dbReference type="InterPro" id="IPR006941">
    <property type="entry name" value="RNase_CAF1"/>
</dbReference>
<protein>
    <recommendedName>
        <fullName evidence="7">poly(A)-specific ribonuclease</fullName>
        <ecNumber evidence="7">3.1.13.4</ecNumber>
    </recommendedName>
</protein>
<evidence type="ECO:0000256" key="6">
    <source>
        <dbReference type="ARBA" id="ARBA00011757"/>
    </source>
</evidence>
<dbReference type="GO" id="GO:0005737">
    <property type="term" value="C:cytoplasm"/>
    <property type="evidence" value="ECO:0007669"/>
    <property type="project" value="UniProtKB-SubCell"/>
</dbReference>
<keyword evidence="19" id="KW-1185">Reference proteome</keyword>
<keyword evidence="14" id="KW-0805">Transcription regulation</keyword>
<gene>
    <name evidence="18" type="ORF">Nepgr_008891</name>
</gene>
<keyword evidence="9" id="KW-0540">Nuclease</keyword>
<evidence type="ECO:0000256" key="7">
    <source>
        <dbReference type="ARBA" id="ARBA00012161"/>
    </source>
</evidence>
<keyword evidence="12" id="KW-0269">Exonuclease</keyword>
<dbReference type="PANTHER" id="PTHR10797">
    <property type="entry name" value="CCR4-NOT TRANSCRIPTION COMPLEX SUBUNIT"/>
    <property type="match status" value="1"/>
</dbReference>
<accession>A0AAD3XJW7</accession>
<dbReference type="GO" id="GO:0046872">
    <property type="term" value="F:metal ion binding"/>
    <property type="evidence" value="ECO:0007669"/>
    <property type="project" value="UniProtKB-KW"/>
</dbReference>
<evidence type="ECO:0000256" key="9">
    <source>
        <dbReference type="ARBA" id="ARBA00022722"/>
    </source>
</evidence>
<dbReference type="Gene3D" id="3.30.420.10">
    <property type="entry name" value="Ribonuclease H-like superfamily/Ribonuclease H"/>
    <property type="match status" value="1"/>
</dbReference>
<evidence type="ECO:0000256" key="12">
    <source>
        <dbReference type="ARBA" id="ARBA00022839"/>
    </source>
</evidence>
<dbReference type="InterPro" id="IPR036397">
    <property type="entry name" value="RNaseH_sf"/>
</dbReference>
<evidence type="ECO:0000256" key="11">
    <source>
        <dbReference type="ARBA" id="ARBA00022801"/>
    </source>
</evidence>
<dbReference type="EC" id="3.1.13.4" evidence="7"/>
<evidence type="ECO:0000313" key="19">
    <source>
        <dbReference type="Proteomes" id="UP001279734"/>
    </source>
</evidence>
<organism evidence="18 19">
    <name type="scientific">Nepenthes gracilis</name>
    <name type="common">Slender pitcher plant</name>
    <dbReference type="NCBI Taxonomy" id="150966"/>
    <lineage>
        <taxon>Eukaryota</taxon>
        <taxon>Viridiplantae</taxon>
        <taxon>Streptophyta</taxon>
        <taxon>Embryophyta</taxon>
        <taxon>Tracheophyta</taxon>
        <taxon>Spermatophyta</taxon>
        <taxon>Magnoliopsida</taxon>
        <taxon>eudicotyledons</taxon>
        <taxon>Gunneridae</taxon>
        <taxon>Pentapetalae</taxon>
        <taxon>Caryophyllales</taxon>
        <taxon>Nepenthaceae</taxon>
        <taxon>Nepenthes</taxon>
    </lineage>
</organism>
<sequence length="283" mass="32393">MSTGESISEMVPKGRDMIRIIDVWDHNLEEVIALLGKIVDDYRYVAVNSRSPFIRPVVFTSTVDSDYQALKGDVNNSKLYQLGLTFFDERGNLPTDGIGNFMVWQFNFRLFDSTEDVYNFGDLESGIKLLKQSGIDFKKNYEMGIDLTRFGELLMSSGVVLNDEIRWVTLHSRYDLGCLLKVLTGRYLPDSLEEFVKKADAFFPVVDDIRLLMMRCGLNSYKELQLLLEAGMIDTCHEVGSRCLLARRAFMKLKDRFFSGSLEQCVGAALYDHFLLLIDDVEY</sequence>
<dbReference type="Pfam" id="PF04857">
    <property type="entry name" value="CAF1"/>
    <property type="match status" value="1"/>
</dbReference>
<evidence type="ECO:0000256" key="14">
    <source>
        <dbReference type="ARBA" id="ARBA00023015"/>
    </source>
</evidence>
<keyword evidence="16" id="KW-0539">Nucleus</keyword>
<dbReference type="EMBL" id="BSYO01000007">
    <property type="protein sequence ID" value="GMH07051.1"/>
    <property type="molecule type" value="Genomic_DNA"/>
</dbReference>
<comment type="caution">
    <text evidence="18">The sequence shown here is derived from an EMBL/GenBank/DDBJ whole genome shotgun (WGS) entry which is preliminary data.</text>
</comment>
<evidence type="ECO:0000256" key="4">
    <source>
        <dbReference type="ARBA" id="ARBA00004496"/>
    </source>
</evidence>